<dbReference type="EMBL" id="CAJNOE010000118">
    <property type="protein sequence ID" value="CAF0937810.1"/>
    <property type="molecule type" value="Genomic_DNA"/>
</dbReference>
<organism evidence="2 3">
    <name type="scientific">Adineta steineri</name>
    <dbReference type="NCBI Taxonomy" id="433720"/>
    <lineage>
        <taxon>Eukaryota</taxon>
        <taxon>Metazoa</taxon>
        <taxon>Spiralia</taxon>
        <taxon>Gnathifera</taxon>
        <taxon>Rotifera</taxon>
        <taxon>Eurotatoria</taxon>
        <taxon>Bdelloidea</taxon>
        <taxon>Adinetida</taxon>
        <taxon>Adinetidae</taxon>
        <taxon>Adineta</taxon>
    </lineage>
</organism>
<reference evidence="2" key="1">
    <citation type="submission" date="2021-02" db="EMBL/GenBank/DDBJ databases">
        <authorList>
            <person name="Nowell W R."/>
        </authorList>
    </citation>
    <scope>NUCLEOTIDE SEQUENCE</scope>
</reference>
<proteinExistence type="predicted"/>
<gene>
    <name evidence="2" type="ORF">IZO911_LOCUS14253</name>
</gene>
<feature type="region of interest" description="Disordered" evidence="1">
    <location>
        <begin position="142"/>
        <end position="198"/>
    </location>
</feature>
<feature type="compositionally biased region" description="Acidic residues" evidence="1">
    <location>
        <begin position="229"/>
        <end position="245"/>
    </location>
</feature>
<evidence type="ECO:0000313" key="3">
    <source>
        <dbReference type="Proteomes" id="UP000663860"/>
    </source>
</evidence>
<sequence>MTVCIPKRDRCRLCFSLILRDRSTLFSSICCQKYYHLFKHIQRTKIPFKKYNPYKIKISNRTVCFQELILRYLNAQIDPIKNFSNFICYECSRVLLDIEQCAKYLRKTIKQLKVKFNKSNRLVTSSLSATIQRKKKLMKSVKIEPLPISNSDDDDEFDDIDDDDDDEETDHEHNDTKPSLSTSIISSHRSKSLNYTPPSSSLLGNSLANVARHNIINRNNTNFECNNNNEDDDDGDDEEEEEDEDAIINSRSKFHETKPKNLPEFLRKNVPSNLNPSDPTFSLLNETNPNLFQLRLAHMMANVAALSSSSSGHNNNNNNDGNNEILQYEKINDPLREMTISYRVPSIINYVDLKTKQINLHRQIHAWERKVQIAEPELHLRQIDAVHYPEIIIHPWKYLQNPSSILFHKHYNTSLNRINQENVNLSFPKLNNKMSISVKI</sequence>
<accession>A0A814CB06</accession>
<dbReference type="AlphaFoldDB" id="A0A814CB06"/>
<dbReference type="Proteomes" id="UP000663860">
    <property type="component" value="Unassembled WGS sequence"/>
</dbReference>
<feature type="region of interest" description="Disordered" evidence="1">
    <location>
        <begin position="220"/>
        <end position="245"/>
    </location>
</feature>
<evidence type="ECO:0008006" key="4">
    <source>
        <dbReference type="Google" id="ProtNLM"/>
    </source>
</evidence>
<feature type="compositionally biased region" description="Acidic residues" evidence="1">
    <location>
        <begin position="151"/>
        <end position="169"/>
    </location>
</feature>
<evidence type="ECO:0000313" key="2">
    <source>
        <dbReference type="EMBL" id="CAF0937810.1"/>
    </source>
</evidence>
<comment type="caution">
    <text evidence="2">The sequence shown here is derived from an EMBL/GenBank/DDBJ whole genome shotgun (WGS) entry which is preliminary data.</text>
</comment>
<evidence type="ECO:0000256" key="1">
    <source>
        <dbReference type="SAM" id="MobiDB-lite"/>
    </source>
</evidence>
<feature type="compositionally biased region" description="Low complexity" evidence="1">
    <location>
        <begin position="177"/>
        <end position="187"/>
    </location>
</feature>
<protein>
    <recommendedName>
        <fullName evidence="4">ZAD domain-containing protein</fullName>
    </recommendedName>
</protein>
<name>A0A814CB06_9BILA</name>